<evidence type="ECO:0000259" key="4">
    <source>
        <dbReference type="PROSITE" id="PS50949"/>
    </source>
</evidence>
<dbReference type="CDD" id="cd07377">
    <property type="entry name" value="WHTH_GntR"/>
    <property type="match status" value="1"/>
</dbReference>
<name>A0A4Q7J5L4_9PSEU</name>
<dbReference type="InterPro" id="IPR036388">
    <property type="entry name" value="WH-like_DNA-bd_sf"/>
</dbReference>
<sequence>MPEIQEVPPKYLQIANDIEQRIASGKLKPGDEVPSERKLALEWGVARPTASKALKALQDRGLVETRHGSGTFVRDPRGNRRWRPTFIDIARAENRAVEVVLSETTSPPAHVAGEFGSDEPVLCRRLIARAEDARPTGLLTTWYPSELAEQAVRLLTDVDPKDGAEAYLASLADRNPLSGRDRVAARLADDVECQRLGLTAPAAVLEHRLTVVDAKGVVVQYDEAVYPPDVWSLDQVHPFPS</sequence>
<evidence type="ECO:0000256" key="2">
    <source>
        <dbReference type="ARBA" id="ARBA00023125"/>
    </source>
</evidence>
<evidence type="ECO:0000313" key="5">
    <source>
        <dbReference type="EMBL" id="RZQ61982.1"/>
    </source>
</evidence>
<keyword evidence="6" id="KW-1185">Reference proteome</keyword>
<evidence type="ECO:0000256" key="1">
    <source>
        <dbReference type="ARBA" id="ARBA00023015"/>
    </source>
</evidence>
<keyword evidence="3" id="KW-0804">Transcription</keyword>
<dbReference type="GO" id="GO:0003677">
    <property type="term" value="F:DNA binding"/>
    <property type="evidence" value="ECO:0007669"/>
    <property type="project" value="UniProtKB-KW"/>
</dbReference>
<dbReference type="GO" id="GO:0003700">
    <property type="term" value="F:DNA-binding transcription factor activity"/>
    <property type="evidence" value="ECO:0007669"/>
    <property type="project" value="InterPro"/>
</dbReference>
<dbReference type="Pfam" id="PF00392">
    <property type="entry name" value="GntR"/>
    <property type="match status" value="1"/>
</dbReference>
<reference evidence="5 6" key="1">
    <citation type="submission" date="2019-02" db="EMBL/GenBank/DDBJ databases">
        <title>Draft genome sequence of Amycolatopsis sp. 8-3EHSu isolated from roots of Suaeda maritima.</title>
        <authorList>
            <person name="Duangmal K."/>
            <person name="Chantavorakit T."/>
        </authorList>
    </citation>
    <scope>NUCLEOTIDE SEQUENCE [LARGE SCALE GENOMIC DNA]</scope>
    <source>
        <strain evidence="5 6">8-3EHSu</strain>
    </source>
</reference>
<dbReference type="Pfam" id="PF07702">
    <property type="entry name" value="UTRA"/>
    <property type="match status" value="1"/>
</dbReference>
<dbReference type="GO" id="GO:0045892">
    <property type="term" value="P:negative regulation of DNA-templated transcription"/>
    <property type="evidence" value="ECO:0007669"/>
    <property type="project" value="TreeGrafter"/>
</dbReference>
<dbReference type="PANTHER" id="PTHR44846:SF17">
    <property type="entry name" value="GNTR-FAMILY TRANSCRIPTIONAL REGULATOR"/>
    <property type="match status" value="1"/>
</dbReference>
<dbReference type="RefSeq" id="WP_130477075.1">
    <property type="nucleotide sequence ID" value="NZ_SFCC01000010.1"/>
</dbReference>
<evidence type="ECO:0000313" key="6">
    <source>
        <dbReference type="Proteomes" id="UP000292003"/>
    </source>
</evidence>
<dbReference type="InterPro" id="IPR028978">
    <property type="entry name" value="Chorismate_lyase_/UTRA_dom_sf"/>
</dbReference>
<dbReference type="InterPro" id="IPR036390">
    <property type="entry name" value="WH_DNA-bd_sf"/>
</dbReference>
<dbReference type="InterPro" id="IPR011663">
    <property type="entry name" value="UTRA"/>
</dbReference>
<dbReference type="SUPFAM" id="SSF64288">
    <property type="entry name" value="Chorismate lyase-like"/>
    <property type="match status" value="1"/>
</dbReference>
<keyword evidence="1" id="KW-0805">Transcription regulation</keyword>
<evidence type="ECO:0000256" key="3">
    <source>
        <dbReference type="ARBA" id="ARBA00023163"/>
    </source>
</evidence>
<dbReference type="Gene3D" id="1.10.10.10">
    <property type="entry name" value="Winged helix-like DNA-binding domain superfamily/Winged helix DNA-binding domain"/>
    <property type="match status" value="1"/>
</dbReference>
<proteinExistence type="predicted"/>
<dbReference type="SMART" id="SM00866">
    <property type="entry name" value="UTRA"/>
    <property type="match status" value="1"/>
</dbReference>
<dbReference type="InterPro" id="IPR050679">
    <property type="entry name" value="Bact_HTH_transcr_reg"/>
</dbReference>
<accession>A0A4Q7J5L4</accession>
<gene>
    <name evidence="5" type="ORF">EWH70_20470</name>
</gene>
<dbReference type="Gene3D" id="3.40.1410.10">
    <property type="entry name" value="Chorismate lyase-like"/>
    <property type="match status" value="1"/>
</dbReference>
<comment type="caution">
    <text evidence="5">The sequence shown here is derived from an EMBL/GenBank/DDBJ whole genome shotgun (WGS) entry which is preliminary data.</text>
</comment>
<dbReference type="SMART" id="SM00345">
    <property type="entry name" value="HTH_GNTR"/>
    <property type="match status" value="1"/>
</dbReference>
<dbReference type="PRINTS" id="PR00035">
    <property type="entry name" value="HTHGNTR"/>
</dbReference>
<dbReference type="PROSITE" id="PS50949">
    <property type="entry name" value="HTH_GNTR"/>
    <property type="match status" value="1"/>
</dbReference>
<dbReference type="AlphaFoldDB" id="A0A4Q7J5L4"/>
<dbReference type="EMBL" id="SFCC01000010">
    <property type="protein sequence ID" value="RZQ61982.1"/>
    <property type="molecule type" value="Genomic_DNA"/>
</dbReference>
<feature type="domain" description="HTH gntR-type" evidence="4">
    <location>
        <begin position="8"/>
        <end position="76"/>
    </location>
</feature>
<keyword evidence="2" id="KW-0238">DNA-binding</keyword>
<protein>
    <submittedName>
        <fullName evidence="5">GntR family transcriptional regulator</fullName>
    </submittedName>
</protein>
<dbReference type="Proteomes" id="UP000292003">
    <property type="component" value="Unassembled WGS sequence"/>
</dbReference>
<dbReference type="SUPFAM" id="SSF46785">
    <property type="entry name" value="Winged helix' DNA-binding domain"/>
    <property type="match status" value="1"/>
</dbReference>
<dbReference type="PANTHER" id="PTHR44846">
    <property type="entry name" value="MANNOSYL-D-GLYCERATE TRANSPORT/METABOLISM SYSTEM REPRESSOR MNGR-RELATED"/>
    <property type="match status" value="1"/>
</dbReference>
<organism evidence="5 6">
    <name type="scientific">Amycolatopsis suaedae</name>
    <dbReference type="NCBI Taxonomy" id="2510978"/>
    <lineage>
        <taxon>Bacteria</taxon>
        <taxon>Bacillati</taxon>
        <taxon>Actinomycetota</taxon>
        <taxon>Actinomycetes</taxon>
        <taxon>Pseudonocardiales</taxon>
        <taxon>Pseudonocardiaceae</taxon>
        <taxon>Amycolatopsis</taxon>
    </lineage>
</organism>
<dbReference type="InterPro" id="IPR000524">
    <property type="entry name" value="Tscrpt_reg_HTH_GntR"/>
</dbReference>
<dbReference type="OrthoDB" id="3192286at2"/>